<evidence type="ECO:0000256" key="5">
    <source>
        <dbReference type="PIRNR" id="PIRNR017269"/>
    </source>
</evidence>
<keyword evidence="9" id="KW-1185">Reference proteome</keyword>
<comment type="catalytic activity">
    <reaction evidence="5">
        <text>adenosine(58) in tRNA + S-adenosyl-L-methionine = N(1)-methyladenosine(58) in tRNA + S-adenosyl-L-homocysteine + H(+)</text>
        <dbReference type="Rhea" id="RHEA:43152"/>
        <dbReference type="Rhea" id="RHEA-COMP:10365"/>
        <dbReference type="Rhea" id="RHEA-COMP:10366"/>
        <dbReference type="ChEBI" id="CHEBI:15378"/>
        <dbReference type="ChEBI" id="CHEBI:57856"/>
        <dbReference type="ChEBI" id="CHEBI:59789"/>
        <dbReference type="ChEBI" id="CHEBI:74411"/>
        <dbReference type="ChEBI" id="CHEBI:74491"/>
        <dbReference type="EC" id="2.1.1.220"/>
    </reaction>
</comment>
<dbReference type="Pfam" id="PF08704">
    <property type="entry name" value="GCD14"/>
    <property type="match status" value="1"/>
</dbReference>
<dbReference type="Proteomes" id="UP001560267">
    <property type="component" value="Unassembled WGS sequence"/>
</dbReference>
<comment type="subunit">
    <text evidence="5">Homotetramer composed of a dimer of dimers.</text>
</comment>
<dbReference type="EMBL" id="JBFSHR010000011">
    <property type="protein sequence ID" value="MEX6429165.1"/>
    <property type="molecule type" value="Genomic_DNA"/>
</dbReference>
<keyword evidence="4 5" id="KW-0819">tRNA processing</keyword>
<evidence type="ECO:0000313" key="8">
    <source>
        <dbReference type="EMBL" id="MEX6429165.1"/>
    </source>
</evidence>
<dbReference type="Pfam" id="PF14801">
    <property type="entry name" value="TrmI-like_N"/>
    <property type="match status" value="1"/>
</dbReference>
<feature type="domain" description="tRNA (adenine(58)-N(1))-methyltransferase catalytic subunit TRM61 C-terminal" evidence="7">
    <location>
        <begin position="71"/>
        <end position="235"/>
    </location>
</feature>
<dbReference type="Gene3D" id="3.10.330.20">
    <property type="match status" value="1"/>
</dbReference>
<dbReference type="SUPFAM" id="SSF53335">
    <property type="entry name" value="S-adenosyl-L-methionine-dependent methyltransferases"/>
    <property type="match status" value="1"/>
</dbReference>
<dbReference type="CDD" id="cd02440">
    <property type="entry name" value="AdoMet_MTases"/>
    <property type="match status" value="1"/>
</dbReference>
<feature type="region of interest" description="Disordered" evidence="6">
    <location>
        <begin position="257"/>
        <end position="277"/>
    </location>
</feature>
<evidence type="ECO:0000256" key="6">
    <source>
        <dbReference type="SAM" id="MobiDB-lite"/>
    </source>
</evidence>
<evidence type="ECO:0000256" key="2">
    <source>
        <dbReference type="ARBA" id="ARBA00022679"/>
    </source>
</evidence>
<dbReference type="PANTHER" id="PTHR12133">
    <property type="entry name" value="TRNA (ADENINE(58)-N(1))-METHYLTRANSFERASE"/>
    <property type="match status" value="1"/>
</dbReference>
<name>A0ABV3Y0Y2_9ACTN</name>
<dbReference type="PROSITE" id="PS51620">
    <property type="entry name" value="SAM_TRM61"/>
    <property type="match status" value="1"/>
</dbReference>
<dbReference type="InterPro" id="IPR049470">
    <property type="entry name" value="TRM61_C"/>
</dbReference>
<comment type="function">
    <text evidence="5">Catalyzes the S-adenosyl-L-methionine-dependent formation of N(1)-methyladenine at position 58 (m1A58) in tRNA.</text>
</comment>
<evidence type="ECO:0000256" key="3">
    <source>
        <dbReference type="ARBA" id="ARBA00022691"/>
    </source>
</evidence>
<keyword evidence="2 5" id="KW-0808">Transferase</keyword>
<organism evidence="8 9">
    <name type="scientific">Ferrimicrobium acidiphilum</name>
    <dbReference type="NCBI Taxonomy" id="121039"/>
    <lineage>
        <taxon>Bacteria</taxon>
        <taxon>Bacillati</taxon>
        <taxon>Actinomycetota</taxon>
        <taxon>Acidimicrobiia</taxon>
        <taxon>Acidimicrobiales</taxon>
        <taxon>Acidimicrobiaceae</taxon>
        <taxon>Ferrimicrobium</taxon>
    </lineage>
</organism>
<dbReference type="InterPro" id="IPR029063">
    <property type="entry name" value="SAM-dependent_MTases_sf"/>
</dbReference>
<evidence type="ECO:0000259" key="7">
    <source>
        <dbReference type="Pfam" id="PF08704"/>
    </source>
</evidence>
<dbReference type="InterPro" id="IPR014816">
    <property type="entry name" value="tRNA_MeTrfase_Gcd14"/>
</dbReference>
<evidence type="ECO:0000256" key="1">
    <source>
        <dbReference type="ARBA" id="ARBA00022603"/>
    </source>
</evidence>
<dbReference type="EC" id="2.1.1.220" evidence="5"/>
<comment type="caution">
    <text evidence="8">The sequence shown here is derived from an EMBL/GenBank/DDBJ whole genome shotgun (WGS) entry which is preliminary data.</text>
</comment>
<reference evidence="8 9" key="1">
    <citation type="submission" date="2024-07" db="EMBL/GenBank/DDBJ databases">
        <title>Draft Genome Sequence of Ferrimicrobium acidiphilum Strain YE2023, Isolated from a Pulp of Bioleach Reactor.</title>
        <authorList>
            <person name="Elkina Y.A."/>
            <person name="Bulaeva A.G."/>
            <person name="Beletsky A.V."/>
            <person name="Mardanov A.V."/>
        </authorList>
    </citation>
    <scope>NUCLEOTIDE SEQUENCE [LARGE SCALE GENOMIC DNA]</scope>
    <source>
        <strain evidence="8 9">YE2023</strain>
    </source>
</reference>
<dbReference type="Gene3D" id="3.40.50.150">
    <property type="entry name" value="Vaccinia Virus protein VP39"/>
    <property type="match status" value="1"/>
</dbReference>
<keyword evidence="3 5" id="KW-0949">S-adenosyl-L-methionine</keyword>
<evidence type="ECO:0000256" key="4">
    <source>
        <dbReference type="ARBA" id="ARBA00022694"/>
    </source>
</evidence>
<sequence>MTQVQGVFEAGSWALVVDPRGRRLLLSLQAGALVNTHRGLLEHDAVIGAASGATVVTRSGSSLTVYAPSFEDIVLEMPRGAQIIYPKDIAAMLGELSLLPGMRVLEAGFGSGALTMGLLRHGASVVAVEKREDFASRGRKNVESFLPPEVSSNLEVVLGDVMETEISGPFHRIVLDLLDPWRVLARVRPLLTSDGRVVVYVTNINQVQETVRAMRLHSLSVDSVKEILERSWIVNGDIVRPEQKMIGHTGFIISARASRSENPSSPEPTAGDVSVAT</sequence>
<evidence type="ECO:0000313" key="9">
    <source>
        <dbReference type="Proteomes" id="UP001560267"/>
    </source>
</evidence>
<comment type="similarity">
    <text evidence="5">Belongs to the class I-like SAM-binding methyltransferase superfamily. TRM61 family.</text>
</comment>
<keyword evidence="1 5" id="KW-0489">Methyltransferase</keyword>
<proteinExistence type="inferred from homology"/>
<accession>A0ABV3Y0Y2</accession>
<dbReference type="PIRSF" id="PIRSF017269">
    <property type="entry name" value="GCD14"/>
    <property type="match status" value="1"/>
</dbReference>
<gene>
    <name evidence="8" type="ORF">AB6A68_04850</name>
</gene>
<protein>
    <recommendedName>
        <fullName evidence="5">tRNA (adenine(58)-N(1))-methyltransferase TrmI</fullName>
        <ecNumber evidence="5">2.1.1.220</ecNumber>
    </recommendedName>
</protein>
<dbReference type="PANTHER" id="PTHR12133:SF1">
    <property type="entry name" value="TRNA (ADENINE(58)-N(1))-METHYLTRANSFERASE, MITOCHONDRIAL"/>
    <property type="match status" value="1"/>
</dbReference>
<dbReference type="RefSeq" id="WP_298384901.1">
    <property type="nucleotide sequence ID" value="NZ_JBFSHR010000011.1"/>
</dbReference>